<dbReference type="InterPro" id="IPR015421">
    <property type="entry name" value="PyrdxlP-dep_Trfase_major"/>
</dbReference>
<evidence type="ECO:0000313" key="1">
    <source>
        <dbReference type="EMBL" id="MEA9356666.1"/>
    </source>
</evidence>
<evidence type="ECO:0008006" key="3">
    <source>
        <dbReference type="Google" id="ProtNLM"/>
    </source>
</evidence>
<dbReference type="RefSeq" id="WP_323576492.1">
    <property type="nucleotide sequence ID" value="NZ_JAYGJQ010000002.1"/>
</dbReference>
<proteinExistence type="predicted"/>
<evidence type="ECO:0000313" key="2">
    <source>
        <dbReference type="Proteomes" id="UP001302274"/>
    </source>
</evidence>
<protein>
    <recommendedName>
        <fullName evidence="3">Aminotransferase class I/classII domain-containing protein</fullName>
    </recommendedName>
</protein>
<organism evidence="1 2">
    <name type="scientific">Bacteriovorax antarcticus</name>
    <dbReference type="NCBI Taxonomy" id="3088717"/>
    <lineage>
        <taxon>Bacteria</taxon>
        <taxon>Pseudomonadati</taxon>
        <taxon>Bdellovibrionota</taxon>
        <taxon>Bacteriovoracia</taxon>
        <taxon>Bacteriovoracales</taxon>
        <taxon>Bacteriovoracaceae</taxon>
        <taxon>Bacteriovorax</taxon>
    </lineage>
</organism>
<reference evidence="1 2" key="1">
    <citation type="submission" date="2023-11" db="EMBL/GenBank/DDBJ databases">
        <title>A Novel Polar Bacteriovorax (B. antarcticus) Isolated from the Biocrust in Antarctica.</title>
        <authorList>
            <person name="Mun W."/>
            <person name="Choi S.Y."/>
            <person name="Mitchell R.J."/>
        </authorList>
    </citation>
    <scope>NUCLEOTIDE SEQUENCE [LARGE SCALE GENOMIC DNA]</scope>
    <source>
        <strain evidence="1 2">PP10</strain>
    </source>
</reference>
<sequence length="297" mass="34409">MENSLKSLVSNRTEAVYDFEFVKALRDLPWREWFEEEGRPLDCQDEYVDFYPKWIASSEKNKFTGLDHFPFRTLINGTTQCFDEAYFRYKERRLRIYRGEYAYHKRICTNFVFIEDGPIKENDWVIVSTPFCSTGDVHPEFFSLLNHAHKNNVPVIVDCAFFGTCSGVNVDLSHPAITEVCFSLTKGLGMGDMRSGIRFSKTSDLYPIDQQNKFKHNVLLTARIGLYMMKKFGPDHIANKFLKHQESVCKDLGITPTPCMHIGLGKIEEWPGEFLIDEKYCRIGLKHAVKSRSQGRV</sequence>
<dbReference type="EMBL" id="JAYGJQ010000002">
    <property type="protein sequence ID" value="MEA9356666.1"/>
    <property type="molecule type" value="Genomic_DNA"/>
</dbReference>
<dbReference type="SUPFAM" id="SSF53383">
    <property type="entry name" value="PLP-dependent transferases"/>
    <property type="match status" value="1"/>
</dbReference>
<dbReference type="Proteomes" id="UP001302274">
    <property type="component" value="Unassembled WGS sequence"/>
</dbReference>
<gene>
    <name evidence="1" type="ORF">SHI21_10640</name>
</gene>
<comment type="caution">
    <text evidence="1">The sequence shown here is derived from an EMBL/GenBank/DDBJ whole genome shotgun (WGS) entry which is preliminary data.</text>
</comment>
<dbReference type="Gene3D" id="3.40.640.10">
    <property type="entry name" value="Type I PLP-dependent aspartate aminotransferase-like (Major domain)"/>
    <property type="match status" value="1"/>
</dbReference>
<dbReference type="InterPro" id="IPR015424">
    <property type="entry name" value="PyrdxlP-dep_Trfase"/>
</dbReference>
<keyword evidence="2" id="KW-1185">Reference proteome</keyword>
<name>A0ABU5VUC7_9BACT</name>
<accession>A0ABU5VUC7</accession>